<accession>A0A2H3D6M1</accession>
<dbReference type="Proteomes" id="UP000217790">
    <property type="component" value="Unassembled WGS sequence"/>
</dbReference>
<dbReference type="InParanoid" id="A0A2H3D6M1"/>
<dbReference type="AlphaFoldDB" id="A0A2H3D6M1"/>
<evidence type="ECO:0000313" key="1">
    <source>
        <dbReference type="EMBL" id="PBK89750.1"/>
    </source>
</evidence>
<evidence type="ECO:0000313" key="2">
    <source>
        <dbReference type="Proteomes" id="UP000217790"/>
    </source>
</evidence>
<gene>
    <name evidence="1" type="ORF">ARMGADRAFT_1014910</name>
</gene>
<protein>
    <submittedName>
        <fullName evidence="1">Uncharacterized protein</fullName>
    </submittedName>
</protein>
<dbReference type="EMBL" id="KZ293667">
    <property type="protein sequence ID" value="PBK89750.1"/>
    <property type="molecule type" value="Genomic_DNA"/>
</dbReference>
<proteinExistence type="predicted"/>
<organism evidence="1 2">
    <name type="scientific">Armillaria gallica</name>
    <name type="common">Bulbous honey fungus</name>
    <name type="synonym">Armillaria bulbosa</name>
    <dbReference type="NCBI Taxonomy" id="47427"/>
    <lineage>
        <taxon>Eukaryota</taxon>
        <taxon>Fungi</taxon>
        <taxon>Dikarya</taxon>
        <taxon>Basidiomycota</taxon>
        <taxon>Agaricomycotina</taxon>
        <taxon>Agaricomycetes</taxon>
        <taxon>Agaricomycetidae</taxon>
        <taxon>Agaricales</taxon>
        <taxon>Marasmiineae</taxon>
        <taxon>Physalacriaceae</taxon>
        <taxon>Armillaria</taxon>
    </lineage>
</organism>
<name>A0A2H3D6M1_ARMGA</name>
<sequence length="59" mass="6783">MDGHFFGPFRFDSLPLTAKCFPRKSSIITSHLSFWERYISVDLGSRDPINEDIVDFTDG</sequence>
<keyword evidence="2" id="KW-1185">Reference proteome</keyword>
<reference evidence="2" key="1">
    <citation type="journal article" date="2017" name="Nat. Ecol. Evol.">
        <title>Genome expansion and lineage-specific genetic innovations in the forest pathogenic fungi Armillaria.</title>
        <authorList>
            <person name="Sipos G."/>
            <person name="Prasanna A.N."/>
            <person name="Walter M.C."/>
            <person name="O'Connor E."/>
            <person name="Balint B."/>
            <person name="Krizsan K."/>
            <person name="Kiss B."/>
            <person name="Hess J."/>
            <person name="Varga T."/>
            <person name="Slot J."/>
            <person name="Riley R."/>
            <person name="Boka B."/>
            <person name="Rigling D."/>
            <person name="Barry K."/>
            <person name="Lee J."/>
            <person name="Mihaltcheva S."/>
            <person name="LaButti K."/>
            <person name="Lipzen A."/>
            <person name="Waldron R."/>
            <person name="Moloney N.M."/>
            <person name="Sperisen C."/>
            <person name="Kredics L."/>
            <person name="Vagvoelgyi C."/>
            <person name="Patrignani A."/>
            <person name="Fitzpatrick D."/>
            <person name="Nagy I."/>
            <person name="Doyle S."/>
            <person name="Anderson J.B."/>
            <person name="Grigoriev I.V."/>
            <person name="Gueldener U."/>
            <person name="Muensterkoetter M."/>
            <person name="Nagy L.G."/>
        </authorList>
    </citation>
    <scope>NUCLEOTIDE SEQUENCE [LARGE SCALE GENOMIC DNA]</scope>
    <source>
        <strain evidence="2">Ar21-2</strain>
    </source>
</reference>